<dbReference type="PANTHER" id="PTHR11079">
    <property type="entry name" value="CYTOSINE DEAMINASE FAMILY MEMBER"/>
    <property type="match status" value="1"/>
</dbReference>
<gene>
    <name evidence="4" type="ORF">V4F39_01750</name>
</gene>
<dbReference type="PANTHER" id="PTHR11079:SF179">
    <property type="entry name" value="TRNA(ADENINE(34)) DEAMINASE, CHLOROPLASTIC"/>
    <property type="match status" value="1"/>
</dbReference>
<dbReference type="SUPFAM" id="SSF53927">
    <property type="entry name" value="Cytidine deaminase-like"/>
    <property type="match status" value="1"/>
</dbReference>
<name>A0AAW9Q5I5_9BURK</name>
<reference evidence="4 5" key="1">
    <citation type="submission" date="2024-02" db="EMBL/GenBank/DDBJ databases">
        <title>Genome sequence of Aquincola sp. MAHUQ-54.</title>
        <authorList>
            <person name="Huq M.A."/>
        </authorList>
    </citation>
    <scope>NUCLEOTIDE SEQUENCE [LARGE SCALE GENOMIC DNA]</scope>
    <source>
        <strain evidence="4 5">MAHUQ-54</strain>
    </source>
</reference>
<dbReference type="PROSITE" id="PS51747">
    <property type="entry name" value="CYT_DCMP_DEAMINASES_2"/>
    <property type="match status" value="1"/>
</dbReference>
<dbReference type="InterPro" id="IPR002125">
    <property type="entry name" value="CMP_dCMP_dom"/>
</dbReference>
<dbReference type="Pfam" id="PF00383">
    <property type="entry name" value="dCMP_cyt_deam_1"/>
    <property type="match status" value="1"/>
</dbReference>
<dbReference type="InterPro" id="IPR016193">
    <property type="entry name" value="Cytidine_deaminase-like"/>
</dbReference>
<dbReference type="GO" id="GO:0052717">
    <property type="term" value="F:tRNA-specific adenosine-34 deaminase activity"/>
    <property type="evidence" value="ECO:0007669"/>
    <property type="project" value="UniProtKB-EC"/>
</dbReference>
<keyword evidence="1" id="KW-0479">Metal-binding</keyword>
<proteinExistence type="predicted"/>
<evidence type="ECO:0000313" key="5">
    <source>
        <dbReference type="Proteomes" id="UP001336250"/>
    </source>
</evidence>
<dbReference type="GO" id="GO:0008270">
    <property type="term" value="F:zinc ion binding"/>
    <property type="evidence" value="ECO:0007669"/>
    <property type="project" value="InterPro"/>
</dbReference>
<evidence type="ECO:0000259" key="3">
    <source>
        <dbReference type="PROSITE" id="PS51747"/>
    </source>
</evidence>
<dbReference type="RefSeq" id="WP_332287511.1">
    <property type="nucleotide sequence ID" value="NZ_JAZIBG010000008.1"/>
</dbReference>
<dbReference type="EMBL" id="JAZIBG010000008">
    <property type="protein sequence ID" value="MEF7612615.1"/>
    <property type="molecule type" value="Genomic_DNA"/>
</dbReference>
<keyword evidence="2" id="KW-0862">Zinc</keyword>
<dbReference type="PROSITE" id="PS00903">
    <property type="entry name" value="CYT_DCMP_DEAMINASES_1"/>
    <property type="match status" value="1"/>
</dbReference>
<feature type="domain" description="CMP/dCMP-type deaminase" evidence="3">
    <location>
        <begin position="5"/>
        <end position="114"/>
    </location>
</feature>
<dbReference type="EC" id="3.5.4.33" evidence="4"/>
<organism evidence="4 5">
    <name type="scientific">Aquincola agrisoli</name>
    <dbReference type="NCBI Taxonomy" id="3119538"/>
    <lineage>
        <taxon>Bacteria</taxon>
        <taxon>Pseudomonadati</taxon>
        <taxon>Pseudomonadota</taxon>
        <taxon>Betaproteobacteria</taxon>
        <taxon>Burkholderiales</taxon>
        <taxon>Sphaerotilaceae</taxon>
        <taxon>Aquincola</taxon>
    </lineage>
</organism>
<accession>A0AAW9Q5I5</accession>
<comment type="caution">
    <text evidence="4">The sequence shown here is derived from an EMBL/GenBank/DDBJ whole genome shotgun (WGS) entry which is preliminary data.</text>
</comment>
<evidence type="ECO:0000256" key="1">
    <source>
        <dbReference type="ARBA" id="ARBA00022723"/>
    </source>
</evidence>
<sequence length="152" mass="15717">MPFDHEDARHMRQAIDAARQARAAGDMPFGAVLARGGKAVWTSRNNQLTTADCTGHAEVVLIREAAQALGTEALRGATVYASGEPCAMCAGAMFWAGISRIVYGAPTPEMTAVLGGPSLGARCAEVLAAAQPAVAVEGPLLVDEAMAVLERP</sequence>
<dbReference type="Proteomes" id="UP001336250">
    <property type="component" value="Unassembled WGS sequence"/>
</dbReference>
<dbReference type="InterPro" id="IPR016192">
    <property type="entry name" value="APOBEC/CMP_deaminase_Zn-bd"/>
</dbReference>
<dbReference type="CDD" id="cd01285">
    <property type="entry name" value="nucleoside_deaminase"/>
    <property type="match status" value="1"/>
</dbReference>
<keyword evidence="5" id="KW-1185">Reference proteome</keyword>
<evidence type="ECO:0000256" key="2">
    <source>
        <dbReference type="ARBA" id="ARBA00022833"/>
    </source>
</evidence>
<evidence type="ECO:0000313" key="4">
    <source>
        <dbReference type="EMBL" id="MEF7612615.1"/>
    </source>
</evidence>
<dbReference type="Gene3D" id="3.40.140.10">
    <property type="entry name" value="Cytidine Deaminase, domain 2"/>
    <property type="match status" value="1"/>
</dbReference>
<dbReference type="AlphaFoldDB" id="A0AAW9Q5I5"/>
<keyword evidence="4" id="KW-0378">Hydrolase</keyword>
<protein>
    <submittedName>
        <fullName evidence="4">Nucleoside deaminase</fullName>
        <ecNumber evidence="4">3.5.4.33</ecNumber>
    </submittedName>
</protein>